<dbReference type="InterPro" id="IPR023997">
    <property type="entry name" value="TonB-dep_OMP_SusC/RagA_CS"/>
</dbReference>
<dbReference type="NCBIfam" id="TIGR04056">
    <property type="entry name" value="OMP_RagA_SusC"/>
    <property type="match status" value="1"/>
</dbReference>
<dbReference type="Pfam" id="PF00593">
    <property type="entry name" value="TonB_dep_Rec_b-barrel"/>
    <property type="match status" value="1"/>
</dbReference>
<dbReference type="Gene3D" id="2.60.40.1120">
    <property type="entry name" value="Carboxypeptidase-like, regulatory domain"/>
    <property type="match status" value="1"/>
</dbReference>
<keyword evidence="13" id="KW-1185">Reference proteome</keyword>
<evidence type="ECO:0000256" key="1">
    <source>
        <dbReference type="ARBA" id="ARBA00004571"/>
    </source>
</evidence>
<dbReference type="InterPro" id="IPR037066">
    <property type="entry name" value="Plug_dom_sf"/>
</dbReference>
<evidence type="ECO:0000256" key="9">
    <source>
        <dbReference type="RuleBase" id="RU003357"/>
    </source>
</evidence>
<keyword evidence="7 8" id="KW-0998">Cell outer membrane</keyword>
<dbReference type="Gene3D" id="2.170.130.10">
    <property type="entry name" value="TonB-dependent receptor, plug domain"/>
    <property type="match status" value="1"/>
</dbReference>
<evidence type="ECO:0000256" key="5">
    <source>
        <dbReference type="ARBA" id="ARBA00023077"/>
    </source>
</evidence>
<dbReference type="NCBIfam" id="TIGR04057">
    <property type="entry name" value="SusC_RagA_signa"/>
    <property type="match status" value="1"/>
</dbReference>
<evidence type="ECO:0000256" key="2">
    <source>
        <dbReference type="ARBA" id="ARBA00022448"/>
    </source>
</evidence>
<dbReference type="OrthoDB" id="9768177at2"/>
<keyword evidence="2 8" id="KW-0813">Transport</keyword>
<organism evidence="12 13">
    <name type="scientific">Mucilaginibacter gotjawali</name>
    <dbReference type="NCBI Taxonomy" id="1550579"/>
    <lineage>
        <taxon>Bacteria</taxon>
        <taxon>Pseudomonadati</taxon>
        <taxon>Bacteroidota</taxon>
        <taxon>Sphingobacteriia</taxon>
        <taxon>Sphingobacteriales</taxon>
        <taxon>Sphingobacteriaceae</taxon>
        <taxon>Mucilaginibacter</taxon>
    </lineage>
</organism>
<evidence type="ECO:0000256" key="3">
    <source>
        <dbReference type="ARBA" id="ARBA00022452"/>
    </source>
</evidence>
<dbReference type="EMBL" id="JACHWX010000002">
    <property type="protein sequence ID" value="MBB3054626.1"/>
    <property type="molecule type" value="Genomic_DNA"/>
</dbReference>
<evidence type="ECO:0000313" key="12">
    <source>
        <dbReference type="EMBL" id="MBB3054626.1"/>
    </source>
</evidence>
<dbReference type="Gene3D" id="2.40.170.20">
    <property type="entry name" value="TonB-dependent receptor, beta-barrel domain"/>
    <property type="match status" value="1"/>
</dbReference>
<dbReference type="Proteomes" id="UP000539265">
    <property type="component" value="Unassembled WGS sequence"/>
</dbReference>
<dbReference type="InterPro" id="IPR012910">
    <property type="entry name" value="Plug_dom"/>
</dbReference>
<evidence type="ECO:0000256" key="7">
    <source>
        <dbReference type="ARBA" id="ARBA00023237"/>
    </source>
</evidence>
<comment type="subcellular location">
    <subcellularLocation>
        <location evidence="1 8">Cell outer membrane</location>
        <topology evidence="1 8">Multi-pass membrane protein</topology>
    </subcellularLocation>
</comment>
<accession>A0A839S9W9</accession>
<dbReference type="InterPro" id="IPR023996">
    <property type="entry name" value="TonB-dep_OMP_SusC/RagA"/>
</dbReference>
<keyword evidence="5 9" id="KW-0798">TonB box</keyword>
<evidence type="ECO:0000313" key="13">
    <source>
        <dbReference type="Proteomes" id="UP000539265"/>
    </source>
</evidence>
<reference evidence="12" key="1">
    <citation type="submission" date="2020-08" db="EMBL/GenBank/DDBJ databases">
        <title>Genomic Encyclopedia of Type Strains, Phase III (KMG-III): the genomes of soil and plant-associated and newly described type strains.</title>
        <authorList>
            <person name="Whitman W."/>
        </authorList>
    </citation>
    <scope>NUCLEOTIDE SEQUENCE [LARGE SCALE GENOMIC DNA]</scope>
    <source>
        <strain evidence="12">CECT 8628</strain>
    </source>
</reference>
<protein>
    <submittedName>
        <fullName evidence="12">TonB-linked SusC/RagA family outer membrane protein</fullName>
    </submittedName>
</protein>
<feature type="domain" description="TonB-dependent receptor-like beta-barrel" evidence="10">
    <location>
        <begin position="422"/>
        <end position="1000"/>
    </location>
</feature>
<dbReference type="RefSeq" id="WP_096356630.1">
    <property type="nucleotide sequence ID" value="NZ_AP017313.1"/>
</dbReference>
<dbReference type="GO" id="GO:0009279">
    <property type="term" value="C:cell outer membrane"/>
    <property type="evidence" value="ECO:0007669"/>
    <property type="project" value="UniProtKB-SubCell"/>
</dbReference>
<gene>
    <name evidence="12" type="ORF">FHS11_001036</name>
</gene>
<dbReference type="InterPro" id="IPR008969">
    <property type="entry name" value="CarboxyPept-like_regulatory"/>
</dbReference>
<dbReference type="AlphaFoldDB" id="A0A839S9W9"/>
<evidence type="ECO:0000259" key="10">
    <source>
        <dbReference type="Pfam" id="PF00593"/>
    </source>
</evidence>
<dbReference type="PROSITE" id="PS52016">
    <property type="entry name" value="TONB_DEPENDENT_REC_3"/>
    <property type="match status" value="1"/>
</dbReference>
<comment type="similarity">
    <text evidence="8 9">Belongs to the TonB-dependent receptor family.</text>
</comment>
<evidence type="ECO:0000256" key="8">
    <source>
        <dbReference type="PROSITE-ProRule" id="PRU01360"/>
    </source>
</evidence>
<dbReference type="SUPFAM" id="SSF56935">
    <property type="entry name" value="Porins"/>
    <property type="match status" value="1"/>
</dbReference>
<sequence>MEIFIHNRRVTIGLLQILIFLTIPFTVLAQEDAKPLINSRLEGVVIDSATKQTIPGVALRIKGTTHGVLTDQKGRFSFITGQKFPYTLIVSFIGYKIKEAVADGSPITIQLSENVSQLNDVVIVGYGTQKKSDVTGSIASVPKNLIAQPQASFDNILQGGVSGVSVTQNSGQPGGTATVRIRGGNSISFGNAPLYVIDGFIVYNNNDYANVGSNGASVNALSTIDPGDIESIEVLKDASATAIYGSHGANGVVIITTKKGKKGTNNVNFSSYYGVQSVSKTLDLLNASQWATVVNEVNTADGAARTFSDAQISALGAGSNWQEAALRNAPILNDELSVSGGDERSRYLISGNYFDQKGTVLNTGFKRYSARVNYEKEISERFKVTTNVFGSQSKESKLYGSPYNSINFSNAYANLLFTSPVALIKNPDGSYNTANPYLATPTNSLEDITATTNNTLLTRILGNVAAEYKLLDGLVLKVTGGVDILNTTQDYYAPSSTGSPAGSSTGYAASGYASVGAGNELSWLNENTLTYDHAFNNTHFLNLLAGYTIQNTQNATAVATAQKFPNDLLKFNNLSYAGVANLPSSSSASSTLESYLARVNYSYQHKYNLTVSGRADGSSKLGANHKWGFFPSAGFSWNADKEDFFKPIAGTINNLKVRLSAGQTGNSEVPPYSSLSALAPTNYYFNSTLVTGIAPSQLANPDLKWETTTQYDLGFDLGLFNSRVNLVFDAYYKKTTDLLLSVPLPLYTGYASELENVGSVQNKGIEIALNTDNIKADAFSWKTSIVFGLNRNKVLSLGPGVNSYFPLAPTGQVSPVIVQVGLPVSTFWGYTTNGLLTAKDLANGAPLLAGVPQQVGDTKYVDNNGDGKITTSDKHSLGSAQPRFTGSITNTFTYQNFDLSVFFNGSYGNKIFNLLQQSLERPTLTQNVSASLLNSWSTANPNGTVARVTDSPVPQVTDRYIQDGSYLKLKNASLGYTFPIGTLSKIRAKKVRIYVSGENLLTITKYKGLDPEANFYDNDNTKQGIDYGTYPPVRTFLAGINVTF</sequence>
<proteinExistence type="inferred from homology"/>
<feature type="domain" description="TonB-dependent receptor plug" evidence="11">
    <location>
        <begin position="131"/>
        <end position="252"/>
    </location>
</feature>
<dbReference type="InterPro" id="IPR039426">
    <property type="entry name" value="TonB-dep_rcpt-like"/>
</dbReference>
<evidence type="ECO:0000259" key="11">
    <source>
        <dbReference type="Pfam" id="PF07715"/>
    </source>
</evidence>
<dbReference type="InterPro" id="IPR036942">
    <property type="entry name" value="Beta-barrel_TonB_sf"/>
</dbReference>
<dbReference type="InterPro" id="IPR000531">
    <property type="entry name" value="Beta-barrel_TonB"/>
</dbReference>
<keyword evidence="4 8" id="KW-0812">Transmembrane</keyword>
<dbReference type="Pfam" id="PF13715">
    <property type="entry name" value="CarbopepD_reg_2"/>
    <property type="match status" value="1"/>
</dbReference>
<keyword evidence="3 8" id="KW-1134">Transmembrane beta strand</keyword>
<dbReference type="Pfam" id="PF07715">
    <property type="entry name" value="Plug"/>
    <property type="match status" value="1"/>
</dbReference>
<evidence type="ECO:0000256" key="4">
    <source>
        <dbReference type="ARBA" id="ARBA00022692"/>
    </source>
</evidence>
<comment type="caution">
    <text evidence="12">The sequence shown here is derived from an EMBL/GenBank/DDBJ whole genome shotgun (WGS) entry which is preliminary data.</text>
</comment>
<evidence type="ECO:0000256" key="6">
    <source>
        <dbReference type="ARBA" id="ARBA00023136"/>
    </source>
</evidence>
<keyword evidence="6 8" id="KW-0472">Membrane</keyword>
<dbReference type="SUPFAM" id="SSF49464">
    <property type="entry name" value="Carboxypeptidase regulatory domain-like"/>
    <property type="match status" value="1"/>
</dbReference>
<name>A0A839S9W9_9SPHI</name>